<gene>
    <name evidence="1" type="ORF">EGW08_014941</name>
</gene>
<organism evidence="1 2">
    <name type="scientific">Elysia chlorotica</name>
    <name type="common">Eastern emerald elysia</name>
    <name type="synonym">Sea slug</name>
    <dbReference type="NCBI Taxonomy" id="188477"/>
    <lineage>
        <taxon>Eukaryota</taxon>
        <taxon>Metazoa</taxon>
        <taxon>Spiralia</taxon>
        <taxon>Lophotrochozoa</taxon>
        <taxon>Mollusca</taxon>
        <taxon>Gastropoda</taxon>
        <taxon>Heterobranchia</taxon>
        <taxon>Euthyneura</taxon>
        <taxon>Panpulmonata</taxon>
        <taxon>Sacoglossa</taxon>
        <taxon>Placobranchoidea</taxon>
        <taxon>Plakobranchidae</taxon>
        <taxon>Elysia</taxon>
    </lineage>
</organism>
<keyword evidence="2" id="KW-1185">Reference proteome</keyword>
<reference evidence="1 2" key="1">
    <citation type="submission" date="2019-01" db="EMBL/GenBank/DDBJ databases">
        <title>A draft genome assembly of the solar-powered sea slug Elysia chlorotica.</title>
        <authorList>
            <person name="Cai H."/>
            <person name="Li Q."/>
            <person name="Fang X."/>
            <person name="Li J."/>
            <person name="Curtis N.E."/>
            <person name="Altenburger A."/>
            <person name="Shibata T."/>
            <person name="Feng M."/>
            <person name="Maeda T."/>
            <person name="Schwartz J.A."/>
            <person name="Shigenobu S."/>
            <person name="Lundholm N."/>
            <person name="Nishiyama T."/>
            <person name="Yang H."/>
            <person name="Hasebe M."/>
            <person name="Li S."/>
            <person name="Pierce S.K."/>
            <person name="Wang J."/>
        </authorList>
    </citation>
    <scope>NUCLEOTIDE SEQUENCE [LARGE SCALE GENOMIC DNA]</scope>
    <source>
        <strain evidence="1">EC2010</strain>
        <tissue evidence="1">Whole organism of an adult</tissue>
    </source>
</reference>
<evidence type="ECO:0000313" key="2">
    <source>
        <dbReference type="Proteomes" id="UP000271974"/>
    </source>
</evidence>
<evidence type="ECO:0000313" key="1">
    <source>
        <dbReference type="EMBL" id="RUS77314.1"/>
    </source>
</evidence>
<sequence>MYIGEKQSATESTVFSPKLTQLLTLFLSTLPIHTIQGLKPTNNLVYKYTYNCCQFVQKKFNAVIKCKHSSRHGLKRTARKFVCVNTIIIPPSNEVMKAAVK</sequence>
<dbReference type="Proteomes" id="UP000271974">
    <property type="component" value="Unassembled WGS sequence"/>
</dbReference>
<dbReference type="EMBL" id="RQTK01000591">
    <property type="protein sequence ID" value="RUS77314.1"/>
    <property type="molecule type" value="Genomic_DNA"/>
</dbReference>
<name>A0A3S0ZGV0_ELYCH</name>
<dbReference type="AlphaFoldDB" id="A0A3S0ZGV0"/>
<proteinExistence type="predicted"/>
<accession>A0A3S0ZGV0</accession>
<protein>
    <submittedName>
        <fullName evidence="1">Uncharacterized protein</fullName>
    </submittedName>
</protein>
<comment type="caution">
    <text evidence="1">The sequence shown here is derived from an EMBL/GenBank/DDBJ whole genome shotgun (WGS) entry which is preliminary data.</text>
</comment>